<dbReference type="InterPro" id="IPR002347">
    <property type="entry name" value="SDR_fam"/>
</dbReference>
<dbReference type="FunFam" id="3.40.50.720:FF:000084">
    <property type="entry name" value="Short-chain dehydrogenase reductase"/>
    <property type="match status" value="1"/>
</dbReference>
<keyword evidence="2" id="KW-0560">Oxidoreductase</keyword>
<gene>
    <name evidence="3" type="ORF">SAMN02982931_01655</name>
</gene>
<proteinExistence type="inferred from homology"/>
<dbReference type="PRINTS" id="PR00080">
    <property type="entry name" value="SDRFAMILY"/>
</dbReference>
<name>A0A1G6BNB1_9HYPH</name>
<dbReference type="RefSeq" id="WP_090875941.1">
    <property type="nucleotide sequence ID" value="NZ_FMXQ01000003.1"/>
</dbReference>
<keyword evidence="4" id="KW-1185">Reference proteome</keyword>
<dbReference type="OrthoDB" id="8419486at2"/>
<dbReference type="SUPFAM" id="SSF51735">
    <property type="entry name" value="NAD(P)-binding Rossmann-fold domains"/>
    <property type="match status" value="1"/>
</dbReference>
<dbReference type="AlphaFoldDB" id="A0A1G6BNB1"/>
<dbReference type="PANTHER" id="PTHR42760">
    <property type="entry name" value="SHORT-CHAIN DEHYDROGENASES/REDUCTASES FAMILY MEMBER"/>
    <property type="match status" value="1"/>
</dbReference>
<dbReference type="CDD" id="cd05233">
    <property type="entry name" value="SDR_c"/>
    <property type="match status" value="1"/>
</dbReference>
<dbReference type="Gene3D" id="3.40.50.720">
    <property type="entry name" value="NAD(P)-binding Rossmann-like Domain"/>
    <property type="match status" value="1"/>
</dbReference>
<accession>A0A1G6BNB1</accession>
<reference evidence="3 4" key="1">
    <citation type="submission" date="2016-10" db="EMBL/GenBank/DDBJ databases">
        <authorList>
            <person name="de Groot N.N."/>
        </authorList>
    </citation>
    <scope>NUCLEOTIDE SEQUENCE [LARGE SCALE GENOMIC DNA]</scope>
    <source>
        <strain evidence="3 4">ATCC 35022</strain>
    </source>
</reference>
<dbReference type="EMBL" id="FMXQ01000003">
    <property type="protein sequence ID" value="SDB22111.1"/>
    <property type="molecule type" value="Genomic_DNA"/>
</dbReference>
<evidence type="ECO:0000256" key="1">
    <source>
        <dbReference type="ARBA" id="ARBA00006484"/>
    </source>
</evidence>
<dbReference type="STRING" id="665467.SAMN02982931_01655"/>
<dbReference type="PRINTS" id="PR00081">
    <property type="entry name" value="GDHRDH"/>
</dbReference>
<comment type="similarity">
    <text evidence="1">Belongs to the short-chain dehydrogenases/reductases (SDR) family.</text>
</comment>
<evidence type="ECO:0000313" key="3">
    <source>
        <dbReference type="EMBL" id="SDB22111.1"/>
    </source>
</evidence>
<evidence type="ECO:0000256" key="2">
    <source>
        <dbReference type="ARBA" id="ARBA00023002"/>
    </source>
</evidence>
<sequence>MAFDLEAGLQGKSVLLTGATGGIGREVALAFGSVGARVAAVDIDADRVTALVDEMEGGPHLALPYDVRPVAGHTALVEQVIDAFGTLDILVQTAAVLVRRPSVFEVSEDDWDFQHDINLKASFFLAQAAARCMRDQGTGGRIINFTSQGWQSGGYGGSVAYAATKGGIVSMTRGLARSLAPDKITVNAVSPGAVDTAMMRSGMDDAAMAGVAAQIPLGHLAKPSQLAGTVLFLGSDHADYITGATINISGGWLMY</sequence>
<dbReference type="Pfam" id="PF13561">
    <property type="entry name" value="adh_short_C2"/>
    <property type="match status" value="1"/>
</dbReference>
<protein>
    <submittedName>
        <fullName evidence="3">2-deoxy-D-gluconate 3-dehydrogenase</fullName>
    </submittedName>
</protein>
<dbReference type="GO" id="GO:0016616">
    <property type="term" value="F:oxidoreductase activity, acting on the CH-OH group of donors, NAD or NADP as acceptor"/>
    <property type="evidence" value="ECO:0007669"/>
    <property type="project" value="TreeGrafter"/>
</dbReference>
<evidence type="ECO:0000313" key="4">
    <source>
        <dbReference type="Proteomes" id="UP000199071"/>
    </source>
</evidence>
<dbReference type="PANTHER" id="PTHR42760:SF133">
    <property type="entry name" value="3-OXOACYL-[ACYL-CARRIER-PROTEIN] REDUCTASE"/>
    <property type="match status" value="1"/>
</dbReference>
<organism evidence="3 4">
    <name type="scientific">Bauldia litoralis</name>
    <dbReference type="NCBI Taxonomy" id="665467"/>
    <lineage>
        <taxon>Bacteria</taxon>
        <taxon>Pseudomonadati</taxon>
        <taxon>Pseudomonadota</taxon>
        <taxon>Alphaproteobacteria</taxon>
        <taxon>Hyphomicrobiales</taxon>
        <taxon>Kaistiaceae</taxon>
        <taxon>Bauldia</taxon>
    </lineage>
</organism>
<dbReference type="Proteomes" id="UP000199071">
    <property type="component" value="Unassembled WGS sequence"/>
</dbReference>
<dbReference type="InterPro" id="IPR036291">
    <property type="entry name" value="NAD(P)-bd_dom_sf"/>
</dbReference>